<dbReference type="InterPro" id="IPR015424">
    <property type="entry name" value="PyrdxlP-dep_Trfase"/>
</dbReference>
<dbReference type="GeneID" id="56684400"/>
<reference evidence="4 5" key="1">
    <citation type="submission" date="2017-09" db="EMBL/GenBank/DDBJ databases">
        <title>Complete circularized genomes of four mosquito-derived Elizabethkingia anophelis isolates.</title>
        <authorList>
            <person name="Nicholson A.C."/>
            <person name="Xu J."/>
        </authorList>
    </citation>
    <scope>NUCLEOTIDE SEQUENCE [LARGE SCALE GENOMIC DNA]</scope>
    <source>
        <strain evidence="4 5">R26</strain>
    </source>
</reference>
<evidence type="ECO:0000256" key="2">
    <source>
        <dbReference type="ARBA" id="ARBA00037999"/>
    </source>
</evidence>
<keyword evidence="5" id="KW-1185">Reference proteome</keyword>
<dbReference type="Proteomes" id="UP000190057">
    <property type="component" value="Chromosome"/>
</dbReference>
<evidence type="ECO:0000256" key="3">
    <source>
        <dbReference type="RuleBase" id="RU004508"/>
    </source>
</evidence>
<sequence>MIPVTKPFLPPQEEYNKYLDGIWKRNWLTNMGPLASQLEMELKEYLDVNHLLFVTNGTVALQMAIKALELKGEIITTPFSFVATTSSIVWEGCKPVFVDIDEKSLNIDSSKIESAITENTSAILATHVYGNPCDVEKIEQIARKFNLKVIYDAAHCFGVKINGKSIFEYGDISTCSLHATKLYHSIEGGLLFAKDPNLLKKLAFIRNFGISGYDSFSELGLNGKNSEFHAAMGLANLQWVNRIVEKRKNLMVRYENKLVSFKACRPQWHSHSENNGAYLPFVIESEELLLKIKQVLDDNEIFTRRYFYPSLSTSLPYIPAVQMPVSDDISKRVLCLPLYYDLTLEEVDWICRIILRTQNN</sequence>
<keyword evidence="4" id="KW-0808">Transferase</keyword>
<name>A0ABN5BSY8_9FLAO</name>
<keyword evidence="1 3" id="KW-0663">Pyridoxal phosphate</keyword>
<dbReference type="EMBL" id="CP023401">
    <property type="protein sequence ID" value="ATC36155.1"/>
    <property type="molecule type" value="Genomic_DNA"/>
</dbReference>
<dbReference type="SUPFAM" id="SSF53383">
    <property type="entry name" value="PLP-dependent transferases"/>
    <property type="match status" value="1"/>
</dbReference>
<dbReference type="PIRSF" id="PIRSF000390">
    <property type="entry name" value="PLP_StrS"/>
    <property type="match status" value="1"/>
</dbReference>
<dbReference type="RefSeq" id="WP_009088128.1">
    <property type="nucleotide sequence ID" value="NZ_ANIW01000043.1"/>
</dbReference>
<organism evidence="4 5">
    <name type="scientific">Elizabethkingia anophelis R26</name>
    <dbReference type="NCBI Taxonomy" id="1246994"/>
    <lineage>
        <taxon>Bacteria</taxon>
        <taxon>Pseudomonadati</taxon>
        <taxon>Bacteroidota</taxon>
        <taxon>Flavobacteriia</taxon>
        <taxon>Flavobacteriales</taxon>
        <taxon>Weeksellaceae</taxon>
        <taxon>Elizabethkingia</taxon>
    </lineage>
</organism>
<evidence type="ECO:0000313" key="4">
    <source>
        <dbReference type="EMBL" id="ATC36155.1"/>
    </source>
</evidence>
<accession>A0ABN5BSY8</accession>
<dbReference type="Pfam" id="PF01041">
    <property type="entry name" value="DegT_DnrJ_EryC1"/>
    <property type="match status" value="1"/>
</dbReference>
<dbReference type="PANTHER" id="PTHR30244:SF9">
    <property type="entry name" value="PROTEIN RV3402C"/>
    <property type="match status" value="1"/>
</dbReference>
<dbReference type="PANTHER" id="PTHR30244">
    <property type="entry name" value="TRANSAMINASE"/>
    <property type="match status" value="1"/>
</dbReference>
<gene>
    <name evidence="4" type="ORF">BAZ09_007955</name>
</gene>
<proteinExistence type="inferred from homology"/>
<dbReference type="CDD" id="cd00616">
    <property type="entry name" value="AHBA_syn"/>
    <property type="match status" value="1"/>
</dbReference>
<dbReference type="GO" id="GO:0008483">
    <property type="term" value="F:transaminase activity"/>
    <property type="evidence" value="ECO:0007669"/>
    <property type="project" value="UniProtKB-KW"/>
</dbReference>
<comment type="similarity">
    <text evidence="2 3">Belongs to the DegT/DnrJ/EryC1 family.</text>
</comment>
<dbReference type="InterPro" id="IPR000653">
    <property type="entry name" value="DegT/StrS_aminotransferase"/>
</dbReference>
<evidence type="ECO:0000313" key="5">
    <source>
        <dbReference type="Proteomes" id="UP000190057"/>
    </source>
</evidence>
<dbReference type="InterPro" id="IPR015421">
    <property type="entry name" value="PyrdxlP-dep_Trfase_major"/>
</dbReference>
<dbReference type="Gene3D" id="3.40.640.10">
    <property type="entry name" value="Type I PLP-dependent aspartate aminotransferase-like (Major domain)"/>
    <property type="match status" value="1"/>
</dbReference>
<evidence type="ECO:0000256" key="1">
    <source>
        <dbReference type="ARBA" id="ARBA00022898"/>
    </source>
</evidence>
<protein>
    <submittedName>
        <fullName evidence="4">DegT/DnrJ/EryC1/StrS family aminotransferase</fullName>
    </submittedName>
</protein>
<keyword evidence="4" id="KW-0032">Aminotransferase</keyword>